<evidence type="ECO:0000313" key="5">
    <source>
        <dbReference type="Proteomes" id="UP001168146"/>
    </source>
</evidence>
<feature type="domain" description="F-box" evidence="2">
    <location>
        <begin position="5"/>
        <end position="52"/>
    </location>
</feature>
<reference evidence="4" key="2">
    <citation type="submission" date="2023-06" db="EMBL/GenBank/DDBJ databases">
        <title>Black Yeasts Isolated from many extreme environments.</title>
        <authorList>
            <person name="Coleine C."/>
            <person name="Stajich J.E."/>
            <person name="Selbmann L."/>
        </authorList>
    </citation>
    <scope>NUCLEOTIDE SEQUENCE</scope>
    <source>
        <strain evidence="4">CCFEE 5200</strain>
    </source>
</reference>
<comment type="caution">
    <text evidence="3">The sequence shown here is derived from an EMBL/GenBank/DDBJ whole genome shotgun (WGS) entry which is preliminary data.</text>
</comment>
<dbReference type="AlphaFoldDB" id="A0AAN6F8G9"/>
<dbReference type="Proteomes" id="UP001168146">
    <property type="component" value="Unassembled WGS sequence"/>
</dbReference>
<reference evidence="3" key="1">
    <citation type="submission" date="2021-12" db="EMBL/GenBank/DDBJ databases">
        <title>Black yeast isolated from Biological Soil Crust.</title>
        <authorList>
            <person name="Kurbessoian T."/>
        </authorList>
    </citation>
    <scope>NUCLEOTIDE SEQUENCE</scope>
    <source>
        <strain evidence="3">CCFEE 5208</strain>
    </source>
</reference>
<dbReference type="Proteomes" id="UP001175353">
    <property type="component" value="Unassembled WGS sequence"/>
</dbReference>
<organism evidence="3 5">
    <name type="scientific">Friedmanniomyces endolithicus</name>
    <dbReference type="NCBI Taxonomy" id="329885"/>
    <lineage>
        <taxon>Eukaryota</taxon>
        <taxon>Fungi</taxon>
        <taxon>Dikarya</taxon>
        <taxon>Ascomycota</taxon>
        <taxon>Pezizomycotina</taxon>
        <taxon>Dothideomycetes</taxon>
        <taxon>Dothideomycetidae</taxon>
        <taxon>Mycosphaerellales</taxon>
        <taxon>Teratosphaeriaceae</taxon>
        <taxon>Friedmanniomyces</taxon>
    </lineage>
</organism>
<evidence type="ECO:0000259" key="2">
    <source>
        <dbReference type="Pfam" id="PF12937"/>
    </source>
</evidence>
<dbReference type="EMBL" id="JASUXU010000108">
    <property type="protein sequence ID" value="KAK0305945.1"/>
    <property type="molecule type" value="Genomic_DNA"/>
</dbReference>
<evidence type="ECO:0000313" key="6">
    <source>
        <dbReference type="Proteomes" id="UP001175353"/>
    </source>
</evidence>
<name>A0AAN6F8G9_9PEZI</name>
<accession>A0AAN6F8G9</accession>
<evidence type="ECO:0000313" key="4">
    <source>
        <dbReference type="EMBL" id="KAK1003461.1"/>
    </source>
</evidence>
<feature type="region of interest" description="Disordered" evidence="1">
    <location>
        <begin position="477"/>
        <end position="629"/>
    </location>
</feature>
<dbReference type="Gene3D" id="3.80.10.10">
    <property type="entry name" value="Ribonuclease Inhibitor"/>
    <property type="match status" value="1"/>
</dbReference>
<proteinExistence type="predicted"/>
<protein>
    <recommendedName>
        <fullName evidence="2">F-box domain-containing protein</fullName>
    </recommendedName>
</protein>
<dbReference type="InterPro" id="IPR001810">
    <property type="entry name" value="F-box_dom"/>
</dbReference>
<dbReference type="SUPFAM" id="SSF81383">
    <property type="entry name" value="F-box domain"/>
    <property type="match status" value="1"/>
</dbReference>
<feature type="compositionally biased region" description="Acidic residues" evidence="1">
    <location>
        <begin position="592"/>
        <end position="629"/>
    </location>
</feature>
<sequence>MPSALCELPNELLANIAEHLQFDFSALRSLARTSRSFQAIAEPVLYRSIFFRNGAQLYSLQDALACESWRYRSIHTVNVRWSHQTIVPAKGELDALGDLISAAPNIEDLTIESPYCNQNAWRRATTESGWSRTMDSWLRPIVQAAKSDTSLKRLTLHLNGTSREFWTMDRGYAWILAHPTLEDLHLSSINLIRDFSKAVAYPRFSTPLKRLTLDETNVTLDGLRSVLSFPKALQYLYVGENRYSHAEQAFPPQQRYNCLPMRDVQALMEVLRLQKHSLQSLTYISNETSLGQQGLSPRTQMDTDFSMFEVLHEMSLSGCNEAAMSTWCAQNKGPPCLQKLTVDEYVYIDVEVWEGAPSDPPHRFFKDIMSAAPQLKRLDVIGTCTFDLTLLPVSGFRNATAIAGQYLAQKGCIARFLRGPSRGRIVRPVLYGEVEPANILMYVNDEDGFRVPERLVSPDYLDDMGSDEELSWDALGTGISSDEEETGDEDEMDEDDEMLSGEEDADEEEEGNENAREEEVSQSDEELQHGNDANLVQIMAPCSDASDTDAADVQAADSGGRDANVSSADDGDGDVHSEESATDMDAARSDAGDAESDDSDAASDEAESESDEGDADSGGSSDDDSGGSY</sequence>
<evidence type="ECO:0000256" key="1">
    <source>
        <dbReference type="SAM" id="MobiDB-lite"/>
    </source>
</evidence>
<dbReference type="InterPro" id="IPR032675">
    <property type="entry name" value="LRR_dom_sf"/>
</dbReference>
<dbReference type="SUPFAM" id="SSF52047">
    <property type="entry name" value="RNI-like"/>
    <property type="match status" value="1"/>
</dbReference>
<feature type="compositionally biased region" description="Basic and acidic residues" evidence="1">
    <location>
        <begin position="573"/>
        <end position="591"/>
    </location>
</feature>
<dbReference type="EMBL" id="JAUJLE010000028">
    <property type="protein sequence ID" value="KAK1003461.1"/>
    <property type="molecule type" value="Genomic_DNA"/>
</dbReference>
<gene>
    <name evidence="3" type="ORF">LTR82_016587</name>
    <name evidence="4" type="ORF">LTR91_004686</name>
</gene>
<dbReference type="Pfam" id="PF12937">
    <property type="entry name" value="F-box-like"/>
    <property type="match status" value="1"/>
</dbReference>
<dbReference type="InterPro" id="IPR036047">
    <property type="entry name" value="F-box-like_dom_sf"/>
</dbReference>
<keyword evidence="6" id="KW-1185">Reference proteome</keyword>
<feature type="compositionally biased region" description="Acidic residues" evidence="1">
    <location>
        <begin position="481"/>
        <end position="512"/>
    </location>
</feature>
<evidence type="ECO:0000313" key="3">
    <source>
        <dbReference type="EMBL" id="KAK0305945.1"/>
    </source>
</evidence>